<evidence type="ECO:0000313" key="3">
    <source>
        <dbReference type="EMBL" id="RAO69008.1"/>
    </source>
</evidence>
<gene>
    <name evidence="3" type="ORF">BHQ10_005020</name>
</gene>
<evidence type="ECO:0000313" key="4">
    <source>
        <dbReference type="Proteomes" id="UP000249363"/>
    </source>
</evidence>
<dbReference type="Pfam" id="PF00248">
    <property type="entry name" value="Aldo_ket_red"/>
    <property type="match status" value="1"/>
</dbReference>
<dbReference type="InterPro" id="IPR023210">
    <property type="entry name" value="NADP_OxRdtase_dom"/>
</dbReference>
<evidence type="ECO:0000259" key="2">
    <source>
        <dbReference type="Pfam" id="PF00248"/>
    </source>
</evidence>
<dbReference type="CDD" id="cd19101">
    <property type="entry name" value="AKR_unchar"/>
    <property type="match status" value="1"/>
</dbReference>
<keyword evidence="1" id="KW-0560">Oxidoreductase</keyword>
<dbReference type="EMBL" id="MIKG01000008">
    <property type="protein sequence ID" value="RAO69008.1"/>
    <property type="molecule type" value="Genomic_DNA"/>
</dbReference>
<dbReference type="PANTHER" id="PTHR43147">
    <property type="entry name" value="PROTEIN TAS"/>
    <property type="match status" value="1"/>
</dbReference>
<protein>
    <recommendedName>
        <fullName evidence="2">NADP-dependent oxidoreductase domain-containing protein</fullName>
    </recommendedName>
</protein>
<organism evidence="3 4">
    <name type="scientific">Talaromyces amestolkiae</name>
    <dbReference type="NCBI Taxonomy" id="1196081"/>
    <lineage>
        <taxon>Eukaryota</taxon>
        <taxon>Fungi</taxon>
        <taxon>Dikarya</taxon>
        <taxon>Ascomycota</taxon>
        <taxon>Pezizomycotina</taxon>
        <taxon>Eurotiomycetes</taxon>
        <taxon>Eurotiomycetidae</taxon>
        <taxon>Eurotiales</taxon>
        <taxon>Trichocomaceae</taxon>
        <taxon>Talaromyces</taxon>
        <taxon>Talaromyces sect. Talaromyces</taxon>
    </lineage>
</organism>
<accession>A0A364KZP3</accession>
<dbReference type="OrthoDB" id="686384at2759"/>
<feature type="domain" description="NADP-dependent oxidoreductase" evidence="2">
    <location>
        <begin position="238"/>
        <end position="531"/>
    </location>
</feature>
<sequence length="552" mass="61584">MAVAEPLSKAQAAHVNMMTDTIIANLPPAALRSIVRAVLASYPKFTAAFEEETRNHLSLTTPTTEISVVTKGKLVRDEFSLLQSRIRCMLGCGLCYYSLPLLGRIVDESKNINGNTDGIYDDMNLIASIDGDIVQAVTAVQKTLAVSTGARELSDDEMALLDTLYESLTASRTYFDSSEYDFPFQRGLVAISSLLGRTLPLSAAKSTNGTKTVNDTFLLAPREVKETFILGEIKLPRIFCGLWQLSSPAWGSAPATKIMTGFARYVQRGLGAFDMADHYGDAEIMFGGFRSAYPYQDALFAATKYCVFHPMTATRERVEANITERCQRLGVNKVDLLQFHWQFYEDNQYLDVVKYLQEDERVGMLGLCNFDTEHMQRVIDSGVTVYSNQVQFSLIDSRPVVKMGEVCINHNVSLLTYGTLCGGFLAEKWLGKPEPDLYGTEITPSQRKYFTMIRSWGGWELFQNLLQTLKLIGAKHNVSVSNVATRWVLDFPYVGAVIVGSRMGISEHVDENMAAFGWSLDDEDQEAIENVLKKSRRSEMFQSMGDCGGEYR</sequence>
<comment type="caution">
    <text evidence="3">The sequence shown here is derived from an EMBL/GenBank/DDBJ whole genome shotgun (WGS) entry which is preliminary data.</text>
</comment>
<dbReference type="InterPro" id="IPR036812">
    <property type="entry name" value="NAD(P)_OxRdtase_dom_sf"/>
</dbReference>
<dbReference type="SUPFAM" id="SSF51430">
    <property type="entry name" value="NAD(P)-linked oxidoreductase"/>
    <property type="match status" value="1"/>
</dbReference>
<evidence type="ECO:0000256" key="1">
    <source>
        <dbReference type="ARBA" id="ARBA00023002"/>
    </source>
</evidence>
<name>A0A364KZP3_TALAM</name>
<dbReference type="Proteomes" id="UP000249363">
    <property type="component" value="Unassembled WGS sequence"/>
</dbReference>
<dbReference type="PANTHER" id="PTHR43147:SF2">
    <property type="entry name" value="NADP-DEPENDENT OXIDOREDUCTASE DOMAIN-CONTAINING PROTEIN"/>
    <property type="match status" value="1"/>
</dbReference>
<dbReference type="STRING" id="1196081.A0A364KZP3"/>
<keyword evidence="4" id="KW-1185">Reference proteome</keyword>
<dbReference type="RefSeq" id="XP_040733524.1">
    <property type="nucleotide sequence ID" value="XM_040877451.1"/>
</dbReference>
<dbReference type="GO" id="GO:0016491">
    <property type="term" value="F:oxidoreductase activity"/>
    <property type="evidence" value="ECO:0007669"/>
    <property type="project" value="UniProtKB-KW"/>
</dbReference>
<proteinExistence type="predicted"/>
<dbReference type="Gene3D" id="3.20.20.100">
    <property type="entry name" value="NADP-dependent oxidoreductase domain"/>
    <property type="match status" value="1"/>
</dbReference>
<reference evidence="3 4" key="1">
    <citation type="journal article" date="2017" name="Biotechnol. Biofuels">
        <title>Differential beta-glucosidase expression as a function of carbon source availability in Talaromyces amestolkiae: a genomic and proteomic approach.</title>
        <authorList>
            <person name="de Eugenio L.I."/>
            <person name="Mendez-Liter J.A."/>
            <person name="Nieto-Dominguez M."/>
            <person name="Alonso L."/>
            <person name="Gil-Munoz J."/>
            <person name="Barriuso J."/>
            <person name="Prieto A."/>
            <person name="Martinez M.J."/>
        </authorList>
    </citation>
    <scope>NUCLEOTIDE SEQUENCE [LARGE SCALE GENOMIC DNA]</scope>
    <source>
        <strain evidence="3 4">CIB</strain>
    </source>
</reference>
<dbReference type="AlphaFoldDB" id="A0A364KZP3"/>
<dbReference type="GeneID" id="63794236"/>